<sequence length="92" mass="10126">MVPRPAVDVCVWAPLRQCWLKTSPRIRSVNGCGRISAHLHSRPRKHPRILFLAPCDGDWCVSARGIESGKERAKEAAAVAVSPCLPPGYVRI</sequence>
<accession>A0AAV7WM48</accession>
<evidence type="ECO:0000313" key="1">
    <source>
        <dbReference type="EMBL" id="KAJ1213865.1"/>
    </source>
</evidence>
<gene>
    <name evidence="1" type="ORF">NDU88_001495</name>
</gene>
<evidence type="ECO:0000313" key="2">
    <source>
        <dbReference type="Proteomes" id="UP001066276"/>
    </source>
</evidence>
<keyword evidence="2" id="KW-1185">Reference proteome</keyword>
<protein>
    <submittedName>
        <fullName evidence="1">Uncharacterized protein</fullName>
    </submittedName>
</protein>
<proteinExistence type="predicted"/>
<reference evidence="1" key="1">
    <citation type="journal article" date="2022" name="bioRxiv">
        <title>Sequencing and chromosome-scale assembly of the giantPleurodeles waltlgenome.</title>
        <authorList>
            <person name="Brown T."/>
            <person name="Elewa A."/>
            <person name="Iarovenko S."/>
            <person name="Subramanian E."/>
            <person name="Araus A.J."/>
            <person name="Petzold A."/>
            <person name="Susuki M."/>
            <person name="Suzuki K.-i.T."/>
            <person name="Hayashi T."/>
            <person name="Toyoda A."/>
            <person name="Oliveira C."/>
            <person name="Osipova E."/>
            <person name="Leigh N.D."/>
            <person name="Simon A."/>
            <person name="Yun M.H."/>
        </authorList>
    </citation>
    <scope>NUCLEOTIDE SEQUENCE</scope>
    <source>
        <strain evidence="1">20211129_DDA</strain>
        <tissue evidence="1">Liver</tissue>
    </source>
</reference>
<dbReference type="Proteomes" id="UP001066276">
    <property type="component" value="Chromosome 1_1"/>
</dbReference>
<name>A0AAV7WM48_PLEWA</name>
<dbReference type="AlphaFoldDB" id="A0AAV7WM48"/>
<comment type="caution">
    <text evidence="1">The sequence shown here is derived from an EMBL/GenBank/DDBJ whole genome shotgun (WGS) entry which is preliminary data.</text>
</comment>
<dbReference type="EMBL" id="JANPWB010000001">
    <property type="protein sequence ID" value="KAJ1213865.1"/>
    <property type="molecule type" value="Genomic_DNA"/>
</dbReference>
<organism evidence="1 2">
    <name type="scientific">Pleurodeles waltl</name>
    <name type="common">Iberian ribbed newt</name>
    <dbReference type="NCBI Taxonomy" id="8319"/>
    <lineage>
        <taxon>Eukaryota</taxon>
        <taxon>Metazoa</taxon>
        <taxon>Chordata</taxon>
        <taxon>Craniata</taxon>
        <taxon>Vertebrata</taxon>
        <taxon>Euteleostomi</taxon>
        <taxon>Amphibia</taxon>
        <taxon>Batrachia</taxon>
        <taxon>Caudata</taxon>
        <taxon>Salamandroidea</taxon>
        <taxon>Salamandridae</taxon>
        <taxon>Pleurodelinae</taxon>
        <taxon>Pleurodeles</taxon>
    </lineage>
</organism>